<comment type="caution">
    <text evidence="3">The sequence shown here is derived from an EMBL/GenBank/DDBJ whole genome shotgun (WGS) entry which is preliminary data.</text>
</comment>
<dbReference type="GO" id="GO:0016158">
    <property type="term" value="F:inositol hexakisphosphate 3-phosphatase activity"/>
    <property type="evidence" value="ECO:0007669"/>
    <property type="project" value="InterPro"/>
</dbReference>
<evidence type="ECO:0000259" key="2">
    <source>
        <dbReference type="PROSITE" id="PS51662"/>
    </source>
</evidence>
<organism evidence="3 4">
    <name type="scientific">Bowmanella pacifica</name>
    <dbReference type="NCBI Taxonomy" id="502051"/>
    <lineage>
        <taxon>Bacteria</taxon>
        <taxon>Pseudomonadati</taxon>
        <taxon>Pseudomonadota</taxon>
        <taxon>Gammaproteobacteria</taxon>
        <taxon>Alteromonadales</taxon>
        <taxon>Alteromonadaceae</taxon>
        <taxon>Bowmanella</taxon>
    </lineage>
</organism>
<protein>
    <submittedName>
        <fullName evidence="3">3-phytase</fullName>
    </submittedName>
</protein>
<evidence type="ECO:0000313" key="3">
    <source>
        <dbReference type="EMBL" id="GGO75225.1"/>
    </source>
</evidence>
<dbReference type="InterPro" id="IPR011042">
    <property type="entry name" value="6-blade_b-propeller_TolB-like"/>
</dbReference>
<reference evidence="3" key="1">
    <citation type="journal article" date="2014" name="Int. J. Syst. Evol. Microbiol.">
        <title>Complete genome sequence of Corynebacterium casei LMG S-19264T (=DSM 44701T), isolated from a smear-ripened cheese.</title>
        <authorList>
            <consortium name="US DOE Joint Genome Institute (JGI-PGF)"/>
            <person name="Walter F."/>
            <person name="Albersmeier A."/>
            <person name="Kalinowski J."/>
            <person name="Ruckert C."/>
        </authorList>
    </citation>
    <scope>NUCLEOTIDE SEQUENCE</scope>
    <source>
        <strain evidence="3">CGMCC 1.7086</strain>
    </source>
</reference>
<proteinExistence type="predicted"/>
<gene>
    <name evidence="3" type="ORF">GCM10010982_39890</name>
</gene>
<reference evidence="3" key="2">
    <citation type="submission" date="2020-09" db="EMBL/GenBank/DDBJ databases">
        <authorList>
            <person name="Sun Q."/>
            <person name="Zhou Y."/>
        </authorList>
    </citation>
    <scope>NUCLEOTIDE SEQUENCE</scope>
    <source>
        <strain evidence="3">CGMCC 1.7086</strain>
    </source>
</reference>
<name>A0A917Z5E1_9ALTE</name>
<feature type="domain" description="BPP" evidence="2">
    <location>
        <begin position="319"/>
        <end position="641"/>
    </location>
</feature>
<dbReference type="Proteomes" id="UP000606935">
    <property type="component" value="Unassembled WGS sequence"/>
</dbReference>
<accession>A0A917Z5E1</accession>
<evidence type="ECO:0000256" key="1">
    <source>
        <dbReference type="SAM" id="SignalP"/>
    </source>
</evidence>
<dbReference type="Pfam" id="PF02333">
    <property type="entry name" value="Phytase"/>
    <property type="match status" value="2"/>
</dbReference>
<feature type="signal peptide" evidence="1">
    <location>
        <begin position="1"/>
        <end position="28"/>
    </location>
</feature>
<feature type="chain" id="PRO_5036825875" evidence="1">
    <location>
        <begin position="29"/>
        <end position="646"/>
    </location>
</feature>
<dbReference type="Gene3D" id="2.120.10.30">
    <property type="entry name" value="TolB, C-terminal domain"/>
    <property type="match status" value="2"/>
</dbReference>
<sequence>MAPALEFKTMKKYLSTLTLLLSAGAAVAQEVVLQTEPFYQAENLQGQQVQPMVHGSSQFWLITSESRGLLLLDEQKKVRASFAGNFETLAWQPSIQVGDKLVDLVVSVDNESAKTRVLALDWQKPELRWLTDLPTQDAQLETLCIYAHPQSGHLSMFSLDVQGMAHERLIYDAQRQQLVDIKVREFPGVLNAKDCVADTASASLYVAEENVGVWRYPASMESDPVREPVAMLAPFGDLRGEITDLALIDDGTLLVISPKARSLSGYQKDAEAKHWQISGVQEPEAVGVWVGEQGLQLTFYDEDQDAYVSSVISEYLQSSGRRDEQLAQVSPSAQTTPVARFGDAADDPAIWLNNKEPGQSRILGTDKRAGLMVYGLDGSLLQSLLVGRLNNVDVRQGFSLNGKAMDLAAASNRTLNSISLFGIDPLSGHVSHLLEAPTSLTEVYGLCMYQSQTGTYVFINDTDGRFQQYRIAGHEGQLGAKLVREFAVASQPEGCVADDVSGMLYLGEEAEGVWRTSAEPVNTPLEQMAKTGEHLHADVEGMGIYRQGEQAILVVSSQGNDSYLAYALEPDFRYLGRFRIGLDLLKGLDGVSETDGLEVTSANLGADYPNGLLVVQDGRNQMPGAPQNFKIVDWREVELVLKSQSH</sequence>
<feature type="domain" description="BPP" evidence="2">
    <location>
        <begin position="25"/>
        <end position="316"/>
    </location>
</feature>
<keyword evidence="1" id="KW-0732">Signal</keyword>
<keyword evidence="4" id="KW-1185">Reference proteome</keyword>
<dbReference type="PROSITE" id="PS51662">
    <property type="entry name" value="BP_PHYTASE"/>
    <property type="match status" value="2"/>
</dbReference>
<dbReference type="InterPro" id="IPR003431">
    <property type="entry name" value="B-propeller_Phytase"/>
</dbReference>
<dbReference type="EMBL" id="BMLS01000010">
    <property type="protein sequence ID" value="GGO75225.1"/>
    <property type="molecule type" value="Genomic_DNA"/>
</dbReference>
<dbReference type="SUPFAM" id="SSF50956">
    <property type="entry name" value="Thermostable phytase (3-phytase)"/>
    <property type="match status" value="2"/>
</dbReference>
<dbReference type="AlphaFoldDB" id="A0A917Z5E1"/>
<evidence type="ECO:0000313" key="4">
    <source>
        <dbReference type="Proteomes" id="UP000606935"/>
    </source>
</evidence>